<feature type="signal peptide" evidence="5">
    <location>
        <begin position="1"/>
        <end position="27"/>
    </location>
</feature>
<dbReference type="Gene3D" id="1.10.110.10">
    <property type="entry name" value="Plant lipid-transfer and hydrophobic proteins"/>
    <property type="match status" value="1"/>
</dbReference>
<reference evidence="7" key="1">
    <citation type="submission" date="2022-07" db="EMBL/GenBank/DDBJ databases">
        <authorList>
            <person name="Macas J."/>
            <person name="Novak P."/>
            <person name="Neumann P."/>
        </authorList>
    </citation>
    <scope>NUCLEOTIDE SEQUENCE</scope>
</reference>
<evidence type="ECO:0000313" key="8">
    <source>
        <dbReference type="Proteomes" id="UP001152523"/>
    </source>
</evidence>
<evidence type="ECO:0000256" key="3">
    <source>
        <dbReference type="ARBA" id="ARBA00023121"/>
    </source>
</evidence>
<dbReference type="PANTHER" id="PTHR33076">
    <property type="entry name" value="NON-SPECIFIC LIPID-TRANSFER PROTEIN 2-RELATED"/>
    <property type="match status" value="1"/>
</dbReference>
<dbReference type="GO" id="GO:0006869">
    <property type="term" value="P:lipid transport"/>
    <property type="evidence" value="ECO:0007669"/>
    <property type="project" value="InterPro"/>
</dbReference>
<dbReference type="CDD" id="cd01960">
    <property type="entry name" value="nsLTP1"/>
    <property type="match status" value="1"/>
</dbReference>
<evidence type="ECO:0000256" key="4">
    <source>
        <dbReference type="RuleBase" id="RU000628"/>
    </source>
</evidence>
<dbReference type="Proteomes" id="UP001152523">
    <property type="component" value="Unassembled WGS sequence"/>
</dbReference>
<accession>A0AAV0C1W8</accession>
<keyword evidence="8" id="KW-1185">Reference proteome</keyword>
<comment type="caution">
    <text evidence="7">The sequence shown here is derived from an EMBL/GenBank/DDBJ whole genome shotgun (WGS) entry which is preliminary data.</text>
</comment>
<dbReference type="PRINTS" id="PR00382">
    <property type="entry name" value="LIPIDTRNSFER"/>
</dbReference>
<feature type="chain" id="PRO_5043381614" description="Non-specific lipid-transfer protein" evidence="5">
    <location>
        <begin position="28"/>
        <end position="123"/>
    </location>
</feature>
<keyword evidence="3 4" id="KW-0446">Lipid-binding</keyword>
<keyword evidence="2 4" id="KW-0813">Transport</keyword>
<comment type="similarity">
    <text evidence="1 4">Belongs to the plant LTP family.</text>
</comment>
<dbReference type="InterPro" id="IPR016140">
    <property type="entry name" value="Bifunc_inhib/LTP/seed_store"/>
</dbReference>
<dbReference type="InterPro" id="IPR036312">
    <property type="entry name" value="Bifun_inhib/LTP/seed_sf"/>
</dbReference>
<dbReference type="Pfam" id="PF00234">
    <property type="entry name" value="Tryp_alpha_amyl"/>
    <property type="match status" value="1"/>
</dbReference>
<comment type="function">
    <text evidence="4">Plant non-specific lipid-transfer proteins transfer phospholipids as well as galactolipids across membranes. May play a role in wax or cutin deposition in the cell walls of expanding epidermal cells and certain secretory tissues.</text>
</comment>
<organism evidence="7 8">
    <name type="scientific">Cuscuta epithymum</name>
    <dbReference type="NCBI Taxonomy" id="186058"/>
    <lineage>
        <taxon>Eukaryota</taxon>
        <taxon>Viridiplantae</taxon>
        <taxon>Streptophyta</taxon>
        <taxon>Embryophyta</taxon>
        <taxon>Tracheophyta</taxon>
        <taxon>Spermatophyta</taxon>
        <taxon>Magnoliopsida</taxon>
        <taxon>eudicotyledons</taxon>
        <taxon>Gunneridae</taxon>
        <taxon>Pentapetalae</taxon>
        <taxon>asterids</taxon>
        <taxon>lamiids</taxon>
        <taxon>Solanales</taxon>
        <taxon>Convolvulaceae</taxon>
        <taxon>Cuscuteae</taxon>
        <taxon>Cuscuta</taxon>
        <taxon>Cuscuta subgen. Cuscuta</taxon>
    </lineage>
</organism>
<name>A0AAV0C1W8_9ASTE</name>
<evidence type="ECO:0000256" key="1">
    <source>
        <dbReference type="ARBA" id="ARBA00009748"/>
    </source>
</evidence>
<protein>
    <recommendedName>
        <fullName evidence="4">Non-specific lipid-transfer protein</fullName>
    </recommendedName>
</protein>
<evidence type="ECO:0000313" key="7">
    <source>
        <dbReference type="EMBL" id="CAH9063580.1"/>
    </source>
</evidence>
<proteinExistence type="inferred from homology"/>
<dbReference type="AlphaFoldDB" id="A0AAV0C1W8"/>
<dbReference type="SUPFAM" id="SSF47699">
    <property type="entry name" value="Bifunctional inhibitor/lipid-transfer protein/seed storage 2S albumin"/>
    <property type="match status" value="1"/>
</dbReference>
<evidence type="ECO:0000256" key="5">
    <source>
        <dbReference type="SAM" id="SignalP"/>
    </source>
</evidence>
<evidence type="ECO:0000259" key="6">
    <source>
        <dbReference type="SMART" id="SM00499"/>
    </source>
</evidence>
<dbReference type="SMART" id="SM00499">
    <property type="entry name" value="AAI"/>
    <property type="match status" value="1"/>
</dbReference>
<dbReference type="GO" id="GO:0008289">
    <property type="term" value="F:lipid binding"/>
    <property type="evidence" value="ECO:0007669"/>
    <property type="project" value="UniProtKB-KW"/>
</dbReference>
<keyword evidence="5" id="KW-0732">Signal</keyword>
<dbReference type="InterPro" id="IPR000528">
    <property type="entry name" value="Plant_nsLTP"/>
</dbReference>
<feature type="domain" description="Bifunctional inhibitor/plant lipid transfer protein/seed storage helical" evidence="6">
    <location>
        <begin position="31"/>
        <end position="119"/>
    </location>
</feature>
<sequence>MSTGGGTSSRKKKLLLLLLLFVTAAEAQLTCNDVVTSLSPCLNFVTGGSTAAALPPAGCCAGIKSLFAAAQTTPDRRTVCTCLKTVSSSATTAQIGRAASLPTACGVAIPYKISPQVDCSKVN</sequence>
<dbReference type="PROSITE" id="PS00597">
    <property type="entry name" value="PLANT_LTP"/>
    <property type="match status" value="1"/>
</dbReference>
<dbReference type="EMBL" id="CAMAPF010000011">
    <property type="protein sequence ID" value="CAH9063580.1"/>
    <property type="molecule type" value="Genomic_DNA"/>
</dbReference>
<evidence type="ECO:0000256" key="2">
    <source>
        <dbReference type="ARBA" id="ARBA00022448"/>
    </source>
</evidence>
<gene>
    <name evidence="7" type="ORF">CEPIT_LOCUS1974</name>
</gene>